<evidence type="ECO:0000256" key="2">
    <source>
        <dbReference type="ARBA" id="ARBA00022603"/>
    </source>
</evidence>
<dbReference type="Pfam" id="PF05175">
    <property type="entry name" value="MTS"/>
    <property type="match status" value="1"/>
</dbReference>
<evidence type="ECO:0000259" key="5">
    <source>
        <dbReference type="Pfam" id="PF05175"/>
    </source>
</evidence>
<keyword evidence="3" id="KW-0808">Transferase</keyword>
<dbReference type="Pfam" id="PF23186">
    <property type="entry name" value="DUF7059"/>
    <property type="match status" value="1"/>
</dbReference>
<proteinExistence type="inferred from homology"/>
<feature type="domain" description="Methyltransferase small" evidence="5">
    <location>
        <begin position="148"/>
        <end position="273"/>
    </location>
</feature>
<dbReference type="EMBL" id="JANTHX010000008">
    <property type="protein sequence ID" value="MCS0500545.1"/>
    <property type="molecule type" value="Genomic_DNA"/>
</dbReference>
<dbReference type="Gene3D" id="3.40.50.150">
    <property type="entry name" value="Vaccinia Virus protein VP39"/>
    <property type="match status" value="1"/>
</dbReference>
<keyword evidence="2 8" id="KW-0489">Methyltransferase</keyword>
<dbReference type="RefSeq" id="WP_258799724.1">
    <property type="nucleotide sequence ID" value="NZ_JANTHX010000008.1"/>
</dbReference>
<protein>
    <submittedName>
        <fullName evidence="8">Methyltransferase</fullName>
    </submittedName>
</protein>
<dbReference type="GO" id="GO:0008168">
    <property type="term" value="F:methyltransferase activity"/>
    <property type="evidence" value="ECO:0007669"/>
    <property type="project" value="UniProtKB-KW"/>
</dbReference>
<comment type="similarity">
    <text evidence="1">Belongs to the eukaryotic/archaeal PrmC-related family.</text>
</comment>
<evidence type="ECO:0000313" key="8">
    <source>
        <dbReference type="EMBL" id="MCS0500545.1"/>
    </source>
</evidence>
<dbReference type="InterPro" id="IPR056684">
    <property type="entry name" value="DUF7782"/>
</dbReference>
<comment type="caution">
    <text evidence="8">The sequence shown here is derived from an EMBL/GenBank/DDBJ whole genome shotgun (WGS) entry which is preliminary data.</text>
</comment>
<gene>
    <name evidence="8" type="ORF">NUH29_13405</name>
</gene>
<evidence type="ECO:0000259" key="7">
    <source>
        <dbReference type="Pfam" id="PF25004"/>
    </source>
</evidence>
<dbReference type="InterPro" id="IPR052190">
    <property type="entry name" value="Euk-Arch_PrmC-MTase"/>
</dbReference>
<dbReference type="InterPro" id="IPR029063">
    <property type="entry name" value="SAM-dependent_MTases_sf"/>
</dbReference>
<dbReference type="GO" id="GO:0032259">
    <property type="term" value="P:methylation"/>
    <property type="evidence" value="ECO:0007669"/>
    <property type="project" value="UniProtKB-KW"/>
</dbReference>
<accession>A0ABT1ZIY9</accession>
<keyword evidence="9" id="KW-1185">Reference proteome</keyword>
<reference evidence="8 9" key="1">
    <citation type="submission" date="2022-08" db="EMBL/GenBank/DDBJ databases">
        <authorList>
            <person name="Li F."/>
        </authorList>
    </citation>
    <scope>NUCLEOTIDE SEQUENCE [LARGE SCALE GENOMIC DNA]</scope>
    <source>
        <strain evidence="8 9">10F1B-8-1</strain>
    </source>
</reference>
<evidence type="ECO:0000256" key="3">
    <source>
        <dbReference type="ARBA" id="ARBA00022679"/>
    </source>
</evidence>
<dbReference type="Pfam" id="PF25004">
    <property type="entry name" value="DUF7782"/>
    <property type="match status" value="1"/>
</dbReference>
<evidence type="ECO:0000313" key="9">
    <source>
        <dbReference type="Proteomes" id="UP001205337"/>
    </source>
</evidence>
<dbReference type="InterPro" id="IPR002052">
    <property type="entry name" value="DNA_methylase_N6_adenine_CS"/>
</dbReference>
<dbReference type="CDD" id="cd02440">
    <property type="entry name" value="AdoMet_MTases"/>
    <property type="match status" value="1"/>
</dbReference>
<dbReference type="InterPro" id="IPR007848">
    <property type="entry name" value="Small_mtfrase_dom"/>
</dbReference>
<dbReference type="PANTHER" id="PTHR45875:SF1">
    <property type="entry name" value="METHYLTRANSFERASE N6AMT1"/>
    <property type="match status" value="1"/>
</dbReference>
<evidence type="ECO:0000259" key="6">
    <source>
        <dbReference type="Pfam" id="PF23186"/>
    </source>
</evidence>
<sequence>MTIPALRADLEAARYRVDRLDALWGADAEAALQRGNRIPAGRALAASDDPAAVLARLFVLGSHADEGELAAALPHLGVDGAVALGLVERDGGRLRPLVDLRPYAFVDPHGAGEWWIASDLGELATGSALRVDHVLGIGGASTTLAALQFPDEVTSALDLGTGCGIQALHARRFARRVVATDISERALHYARLNAELNAVDGIEFRLGSLYEPVAGERFDRIVSNPPFVITPRTAGVPAYEYRDGGLEGDALVASVVAGAAAHLEPGGTAQLLGNWEYRADADGLARAAGWAEAVGLDAWIVERDRLDPARYAETWIRDGGTRSGTAEFERLSGLWLDDFARRGVTEVGFGYLVLRRPDAVPPFRRTERVSAPLDGVVGIGAHLSACLAARDRIASLDDGGLLGAAFRVAGDVTEERSHWPGEADPSVIVLRQGGGLRRELRADPALAAVVGACDGELPLGVLIDAVAELLGADAAAMRPAVAAEVRELVVDGLLQPLP</sequence>
<evidence type="ECO:0000256" key="1">
    <source>
        <dbReference type="ARBA" id="ARBA00006149"/>
    </source>
</evidence>
<dbReference type="InterPro" id="IPR055487">
    <property type="entry name" value="DUF7059"/>
</dbReference>
<name>A0ABT1ZIY9_9MICO</name>
<evidence type="ECO:0000256" key="4">
    <source>
        <dbReference type="ARBA" id="ARBA00022691"/>
    </source>
</evidence>
<dbReference type="PROSITE" id="PS00092">
    <property type="entry name" value="N6_MTASE"/>
    <property type="match status" value="1"/>
</dbReference>
<dbReference type="SUPFAM" id="SSF53335">
    <property type="entry name" value="S-adenosyl-L-methionine-dependent methyltransferases"/>
    <property type="match status" value="1"/>
</dbReference>
<organism evidence="8 9">
    <name type="scientific">Protaetiibacter mangrovi</name>
    <dbReference type="NCBI Taxonomy" id="2970926"/>
    <lineage>
        <taxon>Bacteria</taxon>
        <taxon>Bacillati</taxon>
        <taxon>Actinomycetota</taxon>
        <taxon>Actinomycetes</taxon>
        <taxon>Micrococcales</taxon>
        <taxon>Microbacteriaceae</taxon>
        <taxon>Protaetiibacter</taxon>
    </lineage>
</organism>
<dbReference type="PANTHER" id="PTHR45875">
    <property type="entry name" value="METHYLTRANSFERASE N6AMT1"/>
    <property type="match status" value="1"/>
</dbReference>
<dbReference type="Proteomes" id="UP001205337">
    <property type="component" value="Unassembled WGS sequence"/>
</dbReference>
<feature type="domain" description="DUF7059" evidence="6">
    <location>
        <begin position="12"/>
        <end position="96"/>
    </location>
</feature>
<keyword evidence="4" id="KW-0949">S-adenosyl-L-methionine</keyword>
<feature type="domain" description="DUF7782" evidence="7">
    <location>
        <begin position="400"/>
        <end position="496"/>
    </location>
</feature>